<comment type="subcellular location">
    <subcellularLocation>
        <location evidence="2">Membrane</location>
    </subcellularLocation>
    <subcellularLocation>
        <location evidence="1">Nucleus</location>
    </subcellularLocation>
</comment>
<dbReference type="InterPro" id="IPR000536">
    <property type="entry name" value="Nucl_hrmn_rcpt_lig-bd"/>
</dbReference>
<evidence type="ECO:0000256" key="7">
    <source>
        <dbReference type="ARBA" id="ARBA00022989"/>
    </source>
</evidence>
<dbReference type="Gene3D" id="3.30.50.10">
    <property type="entry name" value="Erythroid Transcription Factor GATA-1, subunit A"/>
    <property type="match status" value="1"/>
</dbReference>
<feature type="transmembrane region" description="Helical" evidence="15">
    <location>
        <begin position="84"/>
        <end position="106"/>
    </location>
</feature>
<keyword evidence="3 15" id="KW-0812">Transmembrane</keyword>
<keyword evidence="20" id="KW-1185">Reference proteome</keyword>
<sequence length="662" mass="74135">MGGEEEEEEETASLMASMINSTATTSMMNSSSPPTTTMSPADVTKYTPVLLVIYSVVLLCGIISLSLMMHILKSSTTSITSIAVLNLIFAHFLFLLTVPFRIHYYATNDWALGYGWCKVVSGMIHIHMYMSFLFYVIILITRLMTFYLKAEQGASFQKIHALLVSAVVWMVVLVVVPFIMYFIYGKENKHHWSESNNVTHCFKFGNSLQPGPAKTVNYIISTVIIVVATVLTALQANVLRVLYRKHRQGCTSQQDFGAQLKGLCFALIMVVCFIPYHMFRLYYLEHLNLQDVNELFLNMEVANYCEGLDPSYSTLGFENAEVLCGGGDSMPTEFSRQCIVDKDKRNQCRFCRLNKCFRAGMKKEAVQNERDRISSRRSIPDTQDLPPITILAQAESLSQQITAPVGIADISEQKSATVGDVCDSMRQQLLVLVEWAKYIPAFGELPLDDQVSLLRAHAGEHLLLGVAKRSMPFKDFLLLGIGCVIHRNSTEQEINKVANRVLDELVQPFQDIQIDENEYAALKAIVQMSLEDYINDRQYDSRGRFGELLLLLPTLQSITWQMIEQLQFIKLCGLAKIDNLLHEMLLGGLTSEPTHVHHPAHTQLAQDPLTGHTLVISTMPVAHTPHIASPDTPIPSPPQGPAPEKYKHFPPASPSPSTQTDL</sequence>
<evidence type="ECO:0000256" key="13">
    <source>
        <dbReference type="ARBA" id="ARBA00023242"/>
    </source>
</evidence>
<dbReference type="PRINTS" id="PR00398">
    <property type="entry name" value="STRDHORMONER"/>
</dbReference>
<feature type="transmembrane region" description="Helical" evidence="15">
    <location>
        <begin position="49"/>
        <end position="72"/>
    </location>
</feature>
<feature type="transmembrane region" description="Helical" evidence="15">
    <location>
        <begin position="260"/>
        <end position="279"/>
    </location>
</feature>
<dbReference type="InterPro" id="IPR000276">
    <property type="entry name" value="GPCR_Rhodpsn"/>
</dbReference>
<dbReference type="Proteomes" id="UP000327493">
    <property type="component" value="Chromosome 22"/>
</dbReference>
<feature type="region of interest" description="Disordered" evidence="14">
    <location>
        <begin position="625"/>
        <end position="662"/>
    </location>
</feature>
<dbReference type="GO" id="GO:0008270">
    <property type="term" value="F:zinc ion binding"/>
    <property type="evidence" value="ECO:0007669"/>
    <property type="project" value="UniProtKB-KW"/>
</dbReference>
<dbReference type="Gene3D" id="1.10.565.10">
    <property type="entry name" value="Retinoid X Receptor"/>
    <property type="match status" value="1"/>
</dbReference>
<evidence type="ECO:0000256" key="6">
    <source>
        <dbReference type="ARBA" id="ARBA00022833"/>
    </source>
</evidence>
<feature type="transmembrane region" description="Helical" evidence="15">
    <location>
        <begin position="126"/>
        <end position="148"/>
    </location>
</feature>
<evidence type="ECO:0000256" key="9">
    <source>
        <dbReference type="ARBA" id="ARBA00023125"/>
    </source>
</evidence>
<evidence type="ECO:0000256" key="3">
    <source>
        <dbReference type="ARBA" id="ARBA00022692"/>
    </source>
</evidence>
<accession>A0A5J5CGI4</accession>
<dbReference type="PROSITE" id="PS50262">
    <property type="entry name" value="G_PROTEIN_RECEP_F1_2"/>
    <property type="match status" value="1"/>
</dbReference>
<gene>
    <name evidence="19" type="ORF">FQN60_013835</name>
</gene>
<organism evidence="19 20">
    <name type="scientific">Etheostoma spectabile</name>
    <name type="common">orangethroat darter</name>
    <dbReference type="NCBI Taxonomy" id="54343"/>
    <lineage>
        <taxon>Eukaryota</taxon>
        <taxon>Metazoa</taxon>
        <taxon>Chordata</taxon>
        <taxon>Craniata</taxon>
        <taxon>Vertebrata</taxon>
        <taxon>Euteleostomi</taxon>
        <taxon>Actinopterygii</taxon>
        <taxon>Neopterygii</taxon>
        <taxon>Teleostei</taxon>
        <taxon>Neoteleostei</taxon>
        <taxon>Acanthomorphata</taxon>
        <taxon>Eupercaria</taxon>
        <taxon>Perciformes</taxon>
        <taxon>Percoidei</taxon>
        <taxon>Percidae</taxon>
        <taxon>Etheostomatinae</taxon>
        <taxon>Etheostoma</taxon>
    </lineage>
</organism>
<dbReference type="Pfam" id="PF00001">
    <property type="entry name" value="7tm_1"/>
    <property type="match status" value="1"/>
</dbReference>
<dbReference type="EMBL" id="VOFY01000022">
    <property type="protein sequence ID" value="KAA8580877.1"/>
    <property type="molecule type" value="Genomic_DNA"/>
</dbReference>
<reference evidence="19 20" key="1">
    <citation type="submission" date="2019-08" db="EMBL/GenBank/DDBJ databases">
        <title>A chromosome-level genome assembly, high-density linkage maps, and genome scans reveal the genomic architecture of hybrid incompatibilities underlying speciation via character displacement in darters (Percidae: Etheostominae).</title>
        <authorList>
            <person name="Moran R.L."/>
            <person name="Catchen J.M."/>
            <person name="Fuller R.C."/>
        </authorList>
    </citation>
    <scope>NUCLEOTIDE SEQUENCE [LARGE SCALE GENOMIC DNA]</scope>
    <source>
        <strain evidence="19">EspeVRDwgs_2016</strain>
        <tissue evidence="19">Muscle</tissue>
    </source>
</reference>
<dbReference type="GO" id="GO:0003700">
    <property type="term" value="F:DNA-binding transcription factor activity"/>
    <property type="evidence" value="ECO:0007669"/>
    <property type="project" value="InterPro"/>
</dbReference>
<evidence type="ECO:0000313" key="19">
    <source>
        <dbReference type="EMBL" id="KAA8580877.1"/>
    </source>
</evidence>
<dbReference type="InterPro" id="IPR013088">
    <property type="entry name" value="Znf_NHR/GATA"/>
</dbReference>
<feature type="compositionally biased region" description="Pro residues" evidence="14">
    <location>
        <begin position="632"/>
        <end position="641"/>
    </location>
</feature>
<evidence type="ECO:0000256" key="12">
    <source>
        <dbReference type="ARBA" id="ARBA00023170"/>
    </source>
</evidence>
<evidence type="ECO:0000259" key="16">
    <source>
        <dbReference type="PROSITE" id="PS50262"/>
    </source>
</evidence>
<feature type="transmembrane region" description="Helical" evidence="15">
    <location>
        <begin position="160"/>
        <end position="184"/>
    </location>
</feature>
<dbReference type="SUPFAM" id="SSF81321">
    <property type="entry name" value="Family A G protein-coupled receptor-like"/>
    <property type="match status" value="1"/>
</dbReference>
<evidence type="ECO:0000256" key="8">
    <source>
        <dbReference type="ARBA" id="ARBA00023015"/>
    </source>
</evidence>
<dbReference type="PANTHER" id="PTHR24083">
    <property type="entry name" value="NUCLEAR HORMONE RECEPTOR"/>
    <property type="match status" value="1"/>
</dbReference>
<keyword evidence="9" id="KW-0238">DNA-binding</keyword>
<protein>
    <recommendedName>
        <fullName evidence="21">G-protein coupled receptors family 1 profile domain-containing protein</fullName>
    </recommendedName>
</protein>
<evidence type="ECO:0000256" key="10">
    <source>
        <dbReference type="ARBA" id="ARBA00023136"/>
    </source>
</evidence>
<dbReference type="PROSITE" id="PS51030">
    <property type="entry name" value="NUCLEAR_REC_DBD_2"/>
    <property type="match status" value="1"/>
</dbReference>
<dbReference type="AlphaFoldDB" id="A0A5J5CGI4"/>
<keyword evidence="12" id="KW-0675">Receptor</keyword>
<evidence type="ECO:0000256" key="2">
    <source>
        <dbReference type="ARBA" id="ARBA00004370"/>
    </source>
</evidence>
<dbReference type="SMART" id="SM00430">
    <property type="entry name" value="HOLI"/>
    <property type="match status" value="1"/>
</dbReference>
<evidence type="ECO:0000259" key="17">
    <source>
        <dbReference type="PROSITE" id="PS51030"/>
    </source>
</evidence>
<dbReference type="InterPro" id="IPR050274">
    <property type="entry name" value="Nuclear_hormone_rcpt_NR2"/>
</dbReference>
<dbReference type="Gene3D" id="1.20.1070.10">
    <property type="entry name" value="Rhodopsin 7-helix transmembrane proteins"/>
    <property type="match status" value="1"/>
</dbReference>
<dbReference type="SUPFAM" id="SSF48508">
    <property type="entry name" value="Nuclear receptor ligand-binding domain"/>
    <property type="match status" value="1"/>
</dbReference>
<dbReference type="InterPro" id="IPR049636">
    <property type="entry name" value="HNF4-like_DBD"/>
</dbReference>
<dbReference type="SMART" id="SM00399">
    <property type="entry name" value="ZnF_C4"/>
    <property type="match status" value="1"/>
</dbReference>
<dbReference type="GO" id="GO:0000978">
    <property type="term" value="F:RNA polymerase II cis-regulatory region sequence-specific DNA binding"/>
    <property type="evidence" value="ECO:0007669"/>
    <property type="project" value="InterPro"/>
</dbReference>
<keyword evidence="10 15" id="KW-0472">Membrane</keyword>
<dbReference type="InterPro" id="IPR001628">
    <property type="entry name" value="Znf_hrmn_rcpt"/>
</dbReference>
<evidence type="ECO:0000256" key="5">
    <source>
        <dbReference type="ARBA" id="ARBA00022771"/>
    </source>
</evidence>
<feature type="domain" description="Nuclear receptor" evidence="17">
    <location>
        <begin position="266"/>
        <end position="368"/>
    </location>
</feature>
<keyword evidence="6" id="KW-0862">Zinc</keyword>
<dbReference type="Pfam" id="PF00104">
    <property type="entry name" value="Hormone_recep"/>
    <property type="match status" value="1"/>
</dbReference>
<evidence type="ECO:0008006" key="21">
    <source>
        <dbReference type="Google" id="ProtNLM"/>
    </source>
</evidence>
<evidence type="ECO:0000256" key="1">
    <source>
        <dbReference type="ARBA" id="ARBA00004123"/>
    </source>
</evidence>
<evidence type="ECO:0000256" key="11">
    <source>
        <dbReference type="ARBA" id="ARBA00023163"/>
    </source>
</evidence>
<dbReference type="InterPro" id="IPR017452">
    <property type="entry name" value="GPCR_Rhodpsn_7TM"/>
</dbReference>
<dbReference type="InterPro" id="IPR035500">
    <property type="entry name" value="NHR-like_dom_sf"/>
</dbReference>
<dbReference type="GO" id="GO:0016020">
    <property type="term" value="C:membrane"/>
    <property type="evidence" value="ECO:0007669"/>
    <property type="project" value="UniProtKB-SubCell"/>
</dbReference>
<keyword evidence="4" id="KW-0479">Metal-binding</keyword>
<dbReference type="GO" id="GO:0004930">
    <property type="term" value="F:G protein-coupled receptor activity"/>
    <property type="evidence" value="ECO:0007669"/>
    <property type="project" value="InterPro"/>
</dbReference>
<feature type="transmembrane region" description="Helical" evidence="15">
    <location>
        <begin position="218"/>
        <end position="239"/>
    </location>
</feature>
<evidence type="ECO:0000313" key="20">
    <source>
        <dbReference type="Proteomes" id="UP000327493"/>
    </source>
</evidence>
<dbReference type="CDD" id="cd06960">
    <property type="entry name" value="NR_DBD_HNF4A"/>
    <property type="match status" value="1"/>
</dbReference>
<evidence type="ECO:0000259" key="18">
    <source>
        <dbReference type="PROSITE" id="PS51843"/>
    </source>
</evidence>
<keyword evidence="11" id="KW-0804">Transcription</keyword>
<keyword evidence="13" id="KW-0539">Nucleus</keyword>
<keyword evidence="5" id="KW-0863">Zinc-finger</keyword>
<keyword evidence="8" id="KW-0805">Transcription regulation</keyword>
<proteinExistence type="predicted"/>
<name>A0A5J5CGI4_9PERO</name>
<dbReference type="Pfam" id="PF00105">
    <property type="entry name" value="zf-C4"/>
    <property type="match status" value="1"/>
</dbReference>
<evidence type="ECO:0000256" key="14">
    <source>
        <dbReference type="SAM" id="MobiDB-lite"/>
    </source>
</evidence>
<evidence type="ECO:0000256" key="15">
    <source>
        <dbReference type="SAM" id="Phobius"/>
    </source>
</evidence>
<feature type="domain" description="G-protein coupled receptors family 1 profile" evidence="16">
    <location>
        <begin position="62"/>
        <end position="282"/>
    </location>
</feature>
<dbReference type="GO" id="GO:0005634">
    <property type="term" value="C:nucleus"/>
    <property type="evidence" value="ECO:0007669"/>
    <property type="project" value="UniProtKB-SubCell"/>
</dbReference>
<dbReference type="PROSITE" id="PS51843">
    <property type="entry name" value="NR_LBD"/>
    <property type="match status" value="1"/>
</dbReference>
<feature type="domain" description="NR LBD" evidence="18">
    <location>
        <begin position="383"/>
        <end position="588"/>
    </location>
</feature>
<dbReference type="InterPro" id="IPR001723">
    <property type="entry name" value="Nuclear_hrmn_rcpt"/>
</dbReference>
<dbReference type="SUPFAM" id="SSF57716">
    <property type="entry name" value="Glucocorticoid receptor-like (DNA-binding domain)"/>
    <property type="match status" value="1"/>
</dbReference>
<keyword evidence="7 15" id="KW-1133">Transmembrane helix</keyword>
<comment type="caution">
    <text evidence="19">The sequence shown here is derived from an EMBL/GenBank/DDBJ whole genome shotgun (WGS) entry which is preliminary data.</text>
</comment>
<evidence type="ECO:0000256" key="4">
    <source>
        <dbReference type="ARBA" id="ARBA00022723"/>
    </source>
</evidence>